<dbReference type="SUPFAM" id="SSF50486">
    <property type="entry name" value="FMT C-terminal domain-like"/>
    <property type="match status" value="1"/>
</dbReference>
<dbReference type="EC" id="3.2.2.-" evidence="5"/>
<evidence type="ECO:0000256" key="4">
    <source>
        <dbReference type="ARBA" id="ARBA00023204"/>
    </source>
</evidence>
<reference evidence="6" key="2">
    <citation type="submission" date="2022-09" db="EMBL/GenBank/DDBJ databases">
        <title>Aerococcus urinae taxonomy study.</title>
        <authorList>
            <person name="Christensen J."/>
            <person name="Senneby E."/>
        </authorList>
    </citation>
    <scope>NUCLEOTIDE SEQUENCE</scope>
    <source>
        <strain evidence="6">NLD-066-U95</strain>
    </source>
</reference>
<evidence type="ECO:0000313" key="6">
    <source>
        <dbReference type="EMBL" id="MCY3053142.1"/>
    </source>
</evidence>
<evidence type="ECO:0000313" key="8">
    <source>
        <dbReference type="Proteomes" id="UP000594771"/>
    </source>
</evidence>
<accession>A0A109RFM6</accession>
<dbReference type="KEGG" id="aun:AWM73_02460"/>
<dbReference type="HAMAP" id="MF_00527">
    <property type="entry name" value="3MGH"/>
    <property type="match status" value="1"/>
</dbReference>
<comment type="similarity">
    <text evidence="1 5">Belongs to the DNA glycosylase MPG family.</text>
</comment>
<keyword evidence="2 5" id="KW-0227">DNA damage</keyword>
<dbReference type="FunFam" id="3.10.300.10:FF:000001">
    <property type="entry name" value="Putative 3-methyladenine DNA glycosylase"/>
    <property type="match status" value="1"/>
</dbReference>
<dbReference type="AlphaFoldDB" id="A0A109RFM6"/>
<keyword evidence="3 5" id="KW-0378">Hydrolase</keyword>
<dbReference type="Proteomes" id="UP000594771">
    <property type="component" value="Chromosome"/>
</dbReference>
<evidence type="ECO:0000256" key="1">
    <source>
        <dbReference type="ARBA" id="ARBA00009232"/>
    </source>
</evidence>
<evidence type="ECO:0000313" key="7">
    <source>
        <dbReference type="EMBL" id="QPS01219.1"/>
    </source>
</evidence>
<evidence type="ECO:0000256" key="3">
    <source>
        <dbReference type="ARBA" id="ARBA00022801"/>
    </source>
</evidence>
<gene>
    <name evidence="7" type="ORF">I6G68_07590</name>
    <name evidence="6" type="ORF">ODY43_03980</name>
</gene>
<dbReference type="InterPro" id="IPR036995">
    <property type="entry name" value="MPG_sf"/>
</dbReference>
<dbReference type="NCBIfam" id="TIGR00567">
    <property type="entry name" value="3mg"/>
    <property type="match status" value="1"/>
</dbReference>
<dbReference type="Proteomes" id="UP001069145">
    <property type="component" value="Unassembled WGS sequence"/>
</dbReference>
<evidence type="ECO:0000256" key="2">
    <source>
        <dbReference type="ARBA" id="ARBA00022763"/>
    </source>
</evidence>
<name>A0A109RFM6_9LACT</name>
<dbReference type="PANTHER" id="PTHR10429">
    <property type="entry name" value="DNA-3-METHYLADENINE GLYCOSYLASE"/>
    <property type="match status" value="1"/>
</dbReference>
<dbReference type="PANTHER" id="PTHR10429:SF0">
    <property type="entry name" value="DNA-3-METHYLADENINE GLYCOSYLASE"/>
    <property type="match status" value="1"/>
</dbReference>
<dbReference type="Gene3D" id="3.10.300.10">
    <property type="entry name" value="Methylpurine-DNA glycosylase (MPG)"/>
    <property type="match status" value="1"/>
</dbReference>
<reference evidence="7 8" key="1">
    <citation type="submission" date="2020-12" db="EMBL/GenBank/DDBJ databases">
        <title>FDA dAtabase for Regulatory Grade micrObial Sequences (FDA-ARGOS): Supporting development and validation of Infectious Disease Dx tests.</title>
        <authorList>
            <person name="Sproer C."/>
            <person name="Gronow S."/>
            <person name="Severitt S."/>
            <person name="Schroder I."/>
            <person name="Tallon L."/>
            <person name="Sadzewicz L."/>
            <person name="Zhao X."/>
            <person name="Boylan J."/>
            <person name="Ott S."/>
            <person name="Bowen H."/>
            <person name="Vavikolanu K."/>
            <person name="Mehta A."/>
            <person name="Aluvathingal J."/>
            <person name="Nadendla S."/>
            <person name="Lowell S."/>
            <person name="Myers T."/>
            <person name="Yan Y."/>
            <person name="Sichtig H."/>
        </authorList>
    </citation>
    <scope>NUCLEOTIDE SEQUENCE [LARGE SCALE GENOMIC DNA]</scope>
    <source>
        <strain evidence="7 8">FDAARGOS_911</strain>
    </source>
</reference>
<dbReference type="GO" id="GO:0006284">
    <property type="term" value="P:base-excision repair"/>
    <property type="evidence" value="ECO:0007669"/>
    <property type="project" value="InterPro"/>
</dbReference>
<dbReference type="EMBL" id="JAOTML010000003">
    <property type="protein sequence ID" value="MCY3053142.1"/>
    <property type="molecule type" value="Genomic_DNA"/>
</dbReference>
<dbReference type="OrthoDB" id="9794313at2"/>
<keyword evidence="9" id="KW-1185">Reference proteome</keyword>
<dbReference type="Pfam" id="PF02245">
    <property type="entry name" value="Pur_DNA_glyco"/>
    <property type="match status" value="1"/>
</dbReference>
<dbReference type="GO" id="GO:0003677">
    <property type="term" value="F:DNA binding"/>
    <property type="evidence" value="ECO:0007669"/>
    <property type="project" value="InterPro"/>
</dbReference>
<dbReference type="CDD" id="cd00540">
    <property type="entry name" value="AAG"/>
    <property type="match status" value="1"/>
</dbReference>
<dbReference type="GeneID" id="35767634"/>
<protein>
    <recommendedName>
        <fullName evidence="5">Putative 3-methyladenine DNA glycosylase</fullName>
        <ecNumber evidence="5">3.2.2.-</ecNumber>
    </recommendedName>
</protein>
<evidence type="ECO:0000256" key="5">
    <source>
        <dbReference type="HAMAP-Rule" id="MF_00527"/>
    </source>
</evidence>
<keyword evidence="4 5" id="KW-0234">DNA repair</keyword>
<dbReference type="InterPro" id="IPR011034">
    <property type="entry name" value="Formyl_transferase-like_C_sf"/>
</dbReference>
<evidence type="ECO:0000313" key="9">
    <source>
        <dbReference type="Proteomes" id="UP001069145"/>
    </source>
</evidence>
<sequence length="208" mass="23219">MAELFYKDPDLSTSEIAQKLLGCRLRRKSSDGVTSGIIVETEAYLGESDQAAHVYGGKRTASLEAFYQEAGIFYIYNIHGHWCVNMITQSKDEPQGVLIRALEPVEGIDLMKSRRKQDQRRLLTNGPGKLSQALGVEKEVDYGTSVLQYPLTIDFHEPKAVAEIAQGPRIGIPNKGEWTHKPLRFYVKGNPYVSSPKGRTQADHGWLA</sequence>
<proteinExistence type="inferred from homology"/>
<dbReference type="GO" id="GO:0003905">
    <property type="term" value="F:alkylbase DNA N-glycosylase activity"/>
    <property type="evidence" value="ECO:0007669"/>
    <property type="project" value="InterPro"/>
</dbReference>
<dbReference type="RefSeq" id="WP_060777937.1">
    <property type="nucleotide sequence ID" value="NZ_CAJHLF010000003.1"/>
</dbReference>
<dbReference type="EMBL" id="CP065662">
    <property type="protein sequence ID" value="QPS01219.1"/>
    <property type="molecule type" value="Genomic_DNA"/>
</dbReference>
<organism evidence="7 8">
    <name type="scientific">Aerococcus urinae</name>
    <dbReference type="NCBI Taxonomy" id="1376"/>
    <lineage>
        <taxon>Bacteria</taxon>
        <taxon>Bacillati</taxon>
        <taxon>Bacillota</taxon>
        <taxon>Bacilli</taxon>
        <taxon>Lactobacillales</taxon>
        <taxon>Aerococcaceae</taxon>
        <taxon>Aerococcus</taxon>
    </lineage>
</organism>
<dbReference type="InterPro" id="IPR003180">
    <property type="entry name" value="MPG"/>
</dbReference>